<gene>
    <name evidence="5" type="ORF">GSUB_05030</name>
</gene>
<keyword evidence="3" id="KW-0067">ATP-binding</keyword>
<sequence length="249" mass="27638">MPHIDFLRVHKTYKSGLFKKPVQAVTGLTVSIARGEVFGLVGPNGAGKSTTIRMLLNLIRPDHGEIRVNGAATGPRSFLRDVGYLPENPYLYDHLTLRELLLFAGTTSGLRRYQSVERIRTLPQKIGIGYALDKPLRTFSKGMRQRAGLCFALLHDPSLIILDEPMSGLDPLGRRMVCELILGLKEQGKTIFFCSHILSDVERLCDRIAILDKGRLVRSFTDLEMAVFRKGESDLEQAFVEIVSGGGGQ</sequence>
<dbReference type="InterPro" id="IPR027417">
    <property type="entry name" value="P-loop_NTPase"/>
</dbReference>
<dbReference type="GO" id="GO:0005524">
    <property type="term" value="F:ATP binding"/>
    <property type="evidence" value="ECO:0007669"/>
    <property type="project" value="UniProtKB-KW"/>
</dbReference>
<evidence type="ECO:0000256" key="2">
    <source>
        <dbReference type="ARBA" id="ARBA00022741"/>
    </source>
</evidence>
<dbReference type="PANTHER" id="PTHR42939:SF1">
    <property type="entry name" value="ABC TRANSPORTER ATP-BINDING PROTEIN ALBC-RELATED"/>
    <property type="match status" value="1"/>
</dbReference>
<evidence type="ECO:0000259" key="4">
    <source>
        <dbReference type="PROSITE" id="PS50893"/>
    </source>
</evidence>
<evidence type="ECO:0000313" key="5">
    <source>
        <dbReference type="EMBL" id="AJF06053.1"/>
    </source>
</evidence>
<accession>A0A0B5FFK1</accession>
<dbReference type="PANTHER" id="PTHR42939">
    <property type="entry name" value="ABC TRANSPORTER ATP-BINDING PROTEIN ALBC-RELATED"/>
    <property type="match status" value="1"/>
</dbReference>
<dbReference type="Gene3D" id="3.40.50.300">
    <property type="entry name" value="P-loop containing nucleotide triphosphate hydrolases"/>
    <property type="match status" value="1"/>
</dbReference>
<keyword evidence="6" id="KW-1185">Reference proteome</keyword>
<dbReference type="RefSeq" id="WP_040199524.1">
    <property type="nucleotide sequence ID" value="NZ_CP010311.1"/>
</dbReference>
<dbReference type="InterPro" id="IPR003593">
    <property type="entry name" value="AAA+_ATPase"/>
</dbReference>
<dbReference type="STRING" id="483547.GSUB_05030"/>
<dbReference type="Proteomes" id="UP000035036">
    <property type="component" value="Chromosome"/>
</dbReference>
<name>A0A0B5FFK1_9BACT</name>
<dbReference type="OrthoDB" id="9805130at2"/>
<keyword evidence="2" id="KW-0547">Nucleotide-binding</keyword>
<reference evidence="5 6" key="1">
    <citation type="journal article" date="2015" name="Genome Announc.">
        <title>Genomes of Geoalkalibacter ferrihydriticus Z-0531T and Geoalkalibacter subterraneus Red1T, Two Haloalkaliphilic Metal-Reducing Deltaproteobacteria.</title>
        <authorList>
            <person name="Badalamenti J.P."/>
            <person name="Krajmalnik-Brown R."/>
            <person name="Torres C.I."/>
            <person name="Bond D.R."/>
        </authorList>
    </citation>
    <scope>NUCLEOTIDE SEQUENCE [LARGE SCALE GENOMIC DNA]</scope>
    <source>
        <strain evidence="5 6">Red1</strain>
    </source>
</reference>
<dbReference type="CDD" id="cd03230">
    <property type="entry name" value="ABC_DR_subfamily_A"/>
    <property type="match status" value="1"/>
</dbReference>
<dbReference type="GO" id="GO:0016887">
    <property type="term" value="F:ATP hydrolysis activity"/>
    <property type="evidence" value="ECO:0007669"/>
    <property type="project" value="InterPro"/>
</dbReference>
<dbReference type="KEGG" id="gsb:GSUB_05030"/>
<proteinExistence type="predicted"/>
<dbReference type="InterPro" id="IPR051782">
    <property type="entry name" value="ABC_Transporter_VariousFunc"/>
</dbReference>
<keyword evidence="1" id="KW-0813">Transport</keyword>
<dbReference type="HOGENOM" id="CLU_000604_1_2_7"/>
<evidence type="ECO:0000313" key="6">
    <source>
        <dbReference type="Proteomes" id="UP000035036"/>
    </source>
</evidence>
<feature type="domain" description="ABC transporter" evidence="4">
    <location>
        <begin position="7"/>
        <end position="238"/>
    </location>
</feature>
<dbReference type="EMBL" id="CP010311">
    <property type="protein sequence ID" value="AJF06053.1"/>
    <property type="molecule type" value="Genomic_DNA"/>
</dbReference>
<dbReference type="SUPFAM" id="SSF52540">
    <property type="entry name" value="P-loop containing nucleoside triphosphate hydrolases"/>
    <property type="match status" value="1"/>
</dbReference>
<evidence type="ECO:0000256" key="3">
    <source>
        <dbReference type="ARBA" id="ARBA00022840"/>
    </source>
</evidence>
<dbReference type="SMART" id="SM00382">
    <property type="entry name" value="AAA"/>
    <property type="match status" value="1"/>
</dbReference>
<dbReference type="AlphaFoldDB" id="A0A0B5FFK1"/>
<organism evidence="5 6">
    <name type="scientific">Geoalkalibacter subterraneus</name>
    <dbReference type="NCBI Taxonomy" id="483547"/>
    <lineage>
        <taxon>Bacteria</taxon>
        <taxon>Pseudomonadati</taxon>
        <taxon>Thermodesulfobacteriota</taxon>
        <taxon>Desulfuromonadia</taxon>
        <taxon>Desulfuromonadales</taxon>
        <taxon>Geoalkalibacteraceae</taxon>
        <taxon>Geoalkalibacter</taxon>
    </lineage>
</organism>
<dbReference type="InterPro" id="IPR003439">
    <property type="entry name" value="ABC_transporter-like_ATP-bd"/>
</dbReference>
<evidence type="ECO:0000256" key="1">
    <source>
        <dbReference type="ARBA" id="ARBA00022448"/>
    </source>
</evidence>
<protein>
    <recommendedName>
        <fullName evidence="4">ABC transporter domain-containing protein</fullName>
    </recommendedName>
</protein>
<dbReference type="PROSITE" id="PS50893">
    <property type="entry name" value="ABC_TRANSPORTER_2"/>
    <property type="match status" value="1"/>
</dbReference>
<dbReference type="Pfam" id="PF00005">
    <property type="entry name" value="ABC_tran"/>
    <property type="match status" value="1"/>
</dbReference>